<organism evidence="2 3">
    <name type="scientific">Paenibacillus nasutitermitis</name>
    <dbReference type="NCBI Taxonomy" id="1652958"/>
    <lineage>
        <taxon>Bacteria</taxon>
        <taxon>Bacillati</taxon>
        <taxon>Bacillota</taxon>
        <taxon>Bacilli</taxon>
        <taxon>Bacillales</taxon>
        <taxon>Paenibacillaceae</taxon>
        <taxon>Paenibacillus</taxon>
    </lineage>
</organism>
<evidence type="ECO:0000313" key="3">
    <source>
        <dbReference type="Proteomes" id="UP000612456"/>
    </source>
</evidence>
<evidence type="ECO:0000256" key="1">
    <source>
        <dbReference type="SAM" id="Phobius"/>
    </source>
</evidence>
<dbReference type="RefSeq" id="WP_188998551.1">
    <property type="nucleotide sequence ID" value="NZ_BMHP01000007.1"/>
</dbReference>
<dbReference type="AlphaFoldDB" id="A0A916ZGG6"/>
<keyword evidence="3" id="KW-1185">Reference proteome</keyword>
<dbReference type="EMBL" id="BMHP01000007">
    <property type="protein sequence ID" value="GGD95242.1"/>
    <property type="molecule type" value="Genomic_DNA"/>
</dbReference>
<reference evidence="2" key="1">
    <citation type="journal article" date="2014" name="Int. J. Syst. Evol. Microbiol.">
        <title>Complete genome sequence of Corynebacterium casei LMG S-19264T (=DSM 44701T), isolated from a smear-ripened cheese.</title>
        <authorList>
            <consortium name="US DOE Joint Genome Institute (JGI-PGF)"/>
            <person name="Walter F."/>
            <person name="Albersmeier A."/>
            <person name="Kalinowski J."/>
            <person name="Ruckert C."/>
        </authorList>
    </citation>
    <scope>NUCLEOTIDE SEQUENCE</scope>
    <source>
        <strain evidence="2">CGMCC 1.15178</strain>
    </source>
</reference>
<keyword evidence="1" id="KW-0472">Membrane</keyword>
<gene>
    <name evidence="2" type="ORF">GCM10010911_62430</name>
</gene>
<keyword evidence="1" id="KW-1133">Transmembrane helix</keyword>
<reference evidence="2" key="2">
    <citation type="submission" date="2020-09" db="EMBL/GenBank/DDBJ databases">
        <authorList>
            <person name="Sun Q."/>
            <person name="Zhou Y."/>
        </authorList>
    </citation>
    <scope>NUCLEOTIDE SEQUENCE</scope>
    <source>
        <strain evidence="2">CGMCC 1.15178</strain>
    </source>
</reference>
<protein>
    <submittedName>
        <fullName evidence="2">Uncharacterized protein</fullName>
    </submittedName>
</protein>
<feature type="transmembrane region" description="Helical" evidence="1">
    <location>
        <begin position="20"/>
        <end position="41"/>
    </location>
</feature>
<evidence type="ECO:0000313" key="2">
    <source>
        <dbReference type="EMBL" id="GGD95242.1"/>
    </source>
</evidence>
<accession>A0A916ZGG6</accession>
<keyword evidence="1" id="KW-0812">Transmembrane</keyword>
<dbReference type="Proteomes" id="UP000612456">
    <property type="component" value="Unassembled WGS sequence"/>
</dbReference>
<name>A0A916ZGG6_9BACL</name>
<proteinExistence type="predicted"/>
<comment type="caution">
    <text evidence="2">The sequence shown here is derived from an EMBL/GenBank/DDBJ whole genome shotgun (WGS) entry which is preliminary data.</text>
</comment>
<sequence>MDPEQLSSIEKLAQLAEKYGLSLILALVLLIVVLYIVRMLIRGDLVPRHLLDRAEEDRDRLQEILDKEREGVMAPMIEWFKTIKKDAPDNRGG</sequence>